<protein>
    <submittedName>
        <fullName evidence="2">Zinc-binding dehydrogenase</fullName>
    </submittedName>
</protein>
<dbReference type="SUPFAM" id="SSF51735">
    <property type="entry name" value="NAD(P)-binding Rossmann-fold domains"/>
    <property type="match status" value="1"/>
</dbReference>
<dbReference type="RefSeq" id="WP_330812707.1">
    <property type="nucleotide sequence ID" value="NZ_JAZBJO010000023.1"/>
</dbReference>
<keyword evidence="3" id="KW-1185">Reference proteome</keyword>
<sequence>MGSTTSDAIDAVRRHGRVVMVGLGTRTTTFSNGSLIRKSVQLRGSYGASKEEYRQVLGFIADGRIEPVVEEIPFADLNQGLDRLRHGKGRGRLVTRPRG</sequence>
<dbReference type="InterPro" id="IPR036291">
    <property type="entry name" value="NAD(P)-bd_dom_sf"/>
</dbReference>
<feature type="domain" description="Alcohol dehydrogenase-like C-terminal" evidence="1">
    <location>
        <begin position="3"/>
        <end position="61"/>
    </location>
</feature>
<evidence type="ECO:0000313" key="3">
    <source>
        <dbReference type="Proteomes" id="UP001354709"/>
    </source>
</evidence>
<organism evidence="2 3">
    <name type="scientific">Streptomyces asiaticus subsp. ignotus</name>
    <dbReference type="NCBI Taxonomy" id="3098222"/>
    <lineage>
        <taxon>Bacteria</taxon>
        <taxon>Bacillati</taxon>
        <taxon>Actinomycetota</taxon>
        <taxon>Actinomycetes</taxon>
        <taxon>Kitasatosporales</taxon>
        <taxon>Streptomycetaceae</taxon>
        <taxon>Streptomyces</taxon>
        <taxon>Streptomyces violaceusniger group</taxon>
    </lineage>
</organism>
<dbReference type="Pfam" id="PF00107">
    <property type="entry name" value="ADH_zinc_N"/>
    <property type="match status" value="1"/>
</dbReference>
<comment type="caution">
    <text evidence="2">The sequence shown here is derived from an EMBL/GenBank/DDBJ whole genome shotgun (WGS) entry which is preliminary data.</text>
</comment>
<dbReference type="Proteomes" id="UP001354709">
    <property type="component" value="Unassembled WGS sequence"/>
</dbReference>
<dbReference type="Gene3D" id="3.40.50.720">
    <property type="entry name" value="NAD(P)-binding Rossmann-like Domain"/>
    <property type="match status" value="1"/>
</dbReference>
<dbReference type="Gene3D" id="3.90.180.10">
    <property type="entry name" value="Medium-chain alcohol dehydrogenases, catalytic domain"/>
    <property type="match status" value="1"/>
</dbReference>
<name>A0ABU7Q474_9ACTN</name>
<gene>
    <name evidence="2" type="ORF">V2J94_30450</name>
</gene>
<dbReference type="InterPro" id="IPR013149">
    <property type="entry name" value="ADH-like_C"/>
</dbReference>
<dbReference type="EMBL" id="JAZBJO010000023">
    <property type="protein sequence ID" value="MEE4596158.1"/>
    <property type="molecule type" value="Genomic_DNA"/>
</dbReference>
<proteinExistence type="predicted"/>
<reference evidence="2 3" key="1">
    <citation type="submission" date="2023-11" db="EMBL/GenBank/DDBJ databases">
        <title>30 novel species of actinomycetes from the DSMZ collection.</title>
        <authorList>
            <person name="Nouioui I."/>
        </authorList>
    </citation>
    <scope>NUCLEOTIDE SEQUENCE [LARGE SCALE GENOMIC DNA]</scope>
    <source>
        <strain evidence="2 3">DSM 41524</strain>
    </source>
</reference>
<evidence type="ECO:0000313" key="2">
    <source>
        <dbReference type="EMBL" id="MEE4596158.1"/>
    </source>
</evidence>
<accession>A0ABU7Q474</accession>
<evidence type="ECO:0000259" key="1">
    <source>
        <dbReference type="Pfam" id="PF00107"/>
    </source>
</evidence>